<dbReference type="EMBL" id="BLKM01012015">
    <property type="protein sequence ID" value="GFG35162.1"/>
    <property type="molecule type" value="Genomic_DNA"/>
</dbReference>
<feature type="non-terminal residue" evidence="1">
    <location>
        <position position="1"/>
    </location>
</feature>
<dbReference type="Gene3D" id="3.30.420.10">
    <property type="entry name" value="Ribonuclease H-like superfamily/Ribonuclease H"/>
    <property type="match status" value="1"/>
</dbReference>
<reference evidence="2" key="1">
    <citation type="submission" date="2020-01" db="EMBL/GenBank/DDBJ databases">
        <title>Draft genome sequence of the Termite Coptotermes fromosanus.</title>
        <authorList>
            <person name="Itakura S."/>
            <person name="Yosikawa Y."/>
            <person name="Umezawa K."/>
        </authorList>
    </citation>
    <scope>NUCLEOTIDE SEQUENCE [LARGE SCALE GENOMIC DNA]</scope>
</reference>
<dbReference type="InParanoid" id="A0A6L2PVH1"/>
<evidence type="ECO:0000313" key="2">
    <source>
        <dbReference type="Proteomes" id="UP000502823"/>
    </source>
</evidence>
<dbReference type="AlphaFoldDB" id="A0A6L2PVH1"/>
<dbReference type="GO" id="GO:0003676">
    <property type="term" value="F:nucleic acid binding"/>
    <property type="evidence" value="ECO:0007669"/>
    <property type="project" value="InterPro"/>
</dbReference>
<comment type="caution">
    <text evidence="1">The sequence shown here is derived from an EMBL/GenBank/DDBJ whole genome shotgun (WGS) entry which is preliminary data.</text>
</comment>
<gene>
    <name evidence="1" type="ORF">Cfor_12738</name>
</gene>
<organism evidence="1 2">
    <name type="scientific">Coptotermes formosanus</name>
    <name type="common">Formosan subterranean termite</name>
    <dbReference type="NCBI Taxonomy" id="36987"/>
    <lineage>
        <taxon>Eukaryota</taxon>
        <taxon>Metazoa</taxon>
        <taxon>Ecdysozoa</taxon>
        <taxon>Arthropoda</taxon>
        <taxon>Hexapoda</taxon>
        <taxon>Insecta</taxon>
        <taxon>Pterygota</taxon>
        <taxon>Neoptera</taxon>
        <taxon>Polyneoptera</taxon>
        <taxon>Dictyoptera</taxon>
        <taxon>Blattodea</taxon>
        <taxon>Blattoidea</taxon>
        <taxon>Termitoidae</taxon>
        <taxon>Rhinotermitidae</taxon>
        <taxon>Coptotermes</taxon>
    </lineage>
</organism>
<proteinExistence type="predicted"/>
<sequence>EAVIGSPTGTAKRQSVALQLSNRSFGHITHSGFSYDPYKIRISERLLANSSIDIVTFCRPLMDILDADAGLLHRLILSDEAQFQPSKYAKKQNCRYWSDEQPHTVLEMPLRISKVTVWCRVLVFGTTGPHFFEEGHCAVTVNSTRHRAVLEKLEVDAECMYGGLWVQQDGPQRTQHVSQWTV</sequence>
<dbReference type="InterPro" id="IPR036397">
    <property type="entry name" value="RNaseH_sf"/>
</dbReference>
<keyword evidence="2" id="KW-1185">Reference proteome</keyword>
<dbReference type="PANTHER" id="PTHR47326">
    <property type="entry name" value="TRANSPOSABLE ELEMENT TC3 TRANSPOSASE-LIKE PROTEIN"/>
    <property type="match status" value="1"/>
</dbReference>
<name>A0A6L2PVH1_COPFO</name>
<evidence type="ECO:0000313" key="1">
    <source>
        <dbReference type="EMBL" id="GFG35162.1"/>
    </source>
</evidence>
<dbReference type="PANTHER" id="PTHR47326:SF1">
    <property type="entry name" value="HTH PSQ-TYPE DOMAIN-CONTAINING PROTEIN"/>
    <property type="match status" value="1"/>
</dbReference>
<dbReference type="OrthoDB" id="8001530at2759"/>
<dbReference type="Proteomes" id="UP000502823">
    <property type="component" value="Unassembled WGS sequence"/>
</dbReference>
<protein>
    <submittedName>
        <fullName evidence="1">Uncharacterized protein</fullName>
    </submittedName>
</protein>
<accession>A0A6L2PVH1</accession>